<dbReference type="AlphaFoldDB" id="A0AAP2YXJ5"/>
<evidence type="ECO:0000313" key="4">
    <source>
        <dbReference type="Proteomes" id="UP001321018"/>
    </source>
</evidence>
<sequence length="136" mass="15363">MYDDNSRGLKNPERPVESTVSDQRILADGGTRWADLTGFQRDIIEAIARLEDSDTERSGQAIKTVLEESHGEVLHGRLYQNLDSLIDDRLLERGEIDGRTNRYTLTADARRLLHDRLEQLADACGERVVLTDGGQR</sequence>
<dbReference type="InterPro" id="IPR005149">
    <property type="entry name" value="Tscrpt_reg_PadR_N"/>
</dbReference>
<evidence type="ECO:0000259" key="2">
    <source>
        <dbReference type="Pfam" id="PF03551"/>
    </source>
</evidence>
<dbReference type="SUPFAM" id="SSF46785">
    <property type="entry name" value="Winged helix' DNA-binding domain"/>
    <property type="match status" value="1"/>
</dbReference>
<dbReference type="Proteomes" id="UP001321018">
    <property type="component" value="Unassembled WGS sequence"/>
</dbReference>
<feature type="compositionally biased region" description="Basic and acidic residues" evidence="1">
    <location>
        <begin position="1"/>
        <end position="16"/>
    </location>
</feature>
<name>A0AAP2YXJ5_9EURY</name>
<dbReference type="RefSeq" id="WP_338002995.1">
    <property type="nucleotide sequence ID" value="NZ_JAOPKA010000003.1"/>
</dbReference>
<dbReference type="InterPro" id="IPR036390">
    <property type="entry name" value="WH_DNA-bd_sf"/>
</dbReference>
<dbReference type="EMBL" id="JAOPKA010000003">
    <property type="protein sequence ID" value="MCU4741165.1"/>
    <property type="molecule type" value="Genomic_DNA"/>
</dbReference>
<gene>
    <name evidence="3" type="ORF">OB960_07105</name>
</gene>
<dbReference type="InterPro" id="IPR036388">
    <property type="entry name" value="WH-like_DNA-bd_sf"/>
</dbReference>
<dbReference type="Pfam" id="PF03551">
    <property type="entry name" value="PadR"/>
    <property type="match status" value="1"/>
</dbReference>
<dbReference type="Gene3D" id="1.10.10.10">
    <property type="entry name" value="Winged helix-like DNA-binding domain superfamily/Winged helix DNA-binding domain"/>
    <property type="match status" value="1"/>
</dbReference>
<protein>
    <submittedName>
        <fullName evidence="3">PadR family transcriptional regulator</fullName>
    </submittedName>
</protein>
<reference evidence="3" key="1">
    <citation type="submission" date="2022-09" db="EMBL/GenBank/DDBJ databases">
        <title>Enrichment on poylsaccharides allowed isolation of novel metabolic and taxonomic groups of Haloarchaea.</title>
        <authorList>
            <person name="Sorokin D.Y."/>
            <person name="Elcheninov A.G."/>
            <person name="Khizhniak T.V."/>
            <person name="Kolganova T.V."/>
            <person name="Kublanov I.V."/>
        </authorList>
    </citation>
    <scope>NUCLEOTIDE SEQUENCE</scope>
    <source>
        <strain evidence="3">AArc-xg1-1</strain>
    </source>
</reference>
<feature type="domain" description="Transcription regulator PadR N-terminal" evidence="2">
    <location>
        <begin position="55"/>
        <end position="114"/>
    </location>
</feature>
<organism evidence="3 4">
    <name type="scientific">Natronoglomus mannanivorans</name>
    <dbReference type="NCBI Taxonomy" id="2979990"/>
    <lineage>
        <taxon>Archaea</taxon>
        <taxon>Methanobacteriati</taxon>
        <taxon>Methanobacteriota</taxon>
        <taxon>Stenosarchaea group</taxon>
        <taxon>Halobacteria</taxon>
        <taxon>Halobacteriales</taxon>
        <taxon>Natrialbaceae</taxon>
        <taxon>Natronoglomus</taxon>
    </lineage>
</organism>
<evidence type="ECO:0000313" key="3">
    <source>
        <dbReference type="EMBL" id="MCU4741165.1"/>
    </source>
</evidence>
<proteinExistence type="predicted"/>
<feature type="region of interest" description="Disordered" evidence="1">
    <location>
        <begin position="1"/>
        <end position="22"/>
    </location>
</feature>
<accession>A0AAP2YXJ5</accession>
<evidence type="ECO:0000256" key="1">
    <source>
        <dbReference type="SAM" id="MobiDB-lite"/>
    </source>
</evidence>
<comment type="caution">
    <text evidence="3">The sequence shown here is derived from an EMBL/GenBank/DDBJ whole genome shotgun (WGS) entry which is preliminary data.</text>
</comment>